<evidence type="ECO:0000256" key="2">
    <source>
        <dbReference type="ARBA" id="ARBA00023125"/>
    </source>
</evidence>
<dbReference type="EMBL" id="CYUE01000023">
    <property type="protein sequence ID" value="CUK27446.1"/>
    <property type="molecule type" value="Genomic_DNA"/>
</dbReference>
<dbReference type="SMART" id="SM00354">
    <property type="entry name" value="HTH_LACI"/>
    <property type="match status" value="1"/>
</dbReference>
<dbReference type="Gene3D" id="3.40.50.2300">
    <property type="match status" value="2"/>
</dbReference>
<evidence type="ECO:0000256" key="1">
    <source>
        <dbReference type="ARBA" id="ARBA00023015"/>
    </source>
</evidence>
<reference evidence="6" key="1">
    <citation type="submission" date="2015-09" db="EMBL/GenBank/DDBJ databases">
        <authorList>
            <person name="Rodrigo-Torres Lidia"/>
            <person name="Arahal R.David."/>
        </authorList>
    </citation>
    <scope>NUCLEOTIDE SEQUENCE [LARGE SCALE GENOMIC DNA]</scope>
    <source>
        <strain evidence="6">CECT 5114</strain>
    </source>
</reference>
<dbReference type="InterPro" id="IPR000843">
    <property type="entry name" value="HTH_LacI"/>
</dbReference>
<dbReference type="Proteomes" id="UP000051184">
    <property type="component" value="Unassembled WGS sequence"/>
</dbReference>
<dbReference type="AlphaFoldDB" id="A0A0P1IVD1"/>
<keyword evidence="1" id="KW-0805">Transcription regulation</keyword>
<dbReference type="Pfam" id="PF00356">
    <property type="entry name" value="LacI"/>
    <property type="match status" value="1"/>
</dbReference>
<dbReference type="PROSITE" id="PS50932">
    <property type="entry name" value="HTH_LACI_2"/>
    <property type="match status" value="1"/>
</dbReference>
<dbReference type="InterPro" id="IPR046335">
    <property type="entry name" value="LacI/GalR-like_sensor"/>
</dbReference>
<evidence type="ECO:0000313" key="6">
    <source>
        <dbReference type="Proteomes" id="UP000051184"/>
    </source>
</evidence>
<dbReference type="InterPro" id="IPR010982">
    <property type="entry name" value="Lambda_DNA-bd_dom_sf"/>
</dbReference>
<organism evidence="5 6">
    <name type="scientific">Cognatishimia activa</name>
    <dbReference type="NCBI Taxonomy" id="1715691"/>
    <lineage>
        <taxon>Bacteria</taxon>
        <taxon>Pseudomonadati</taxon>
        <taxon>Pseudomonadota</taxon>
        <taxon>Alphaproteobacteria</taxon>
        <taxon>Rhodobacterales</taxon>
        <taxon>Paracoccaceae</taxon>
        <taxon>Cognatishimia</taxon>
    </lineage>
</organism>
<evidence type="ECO:0000259" key="4">
    <source>
        <dbReference type="PROSITE" id="PS50932"/>
    </source>
</evidence>
<protein>
    <submittedName>
        <fullName evidence="5">HTH-type transcriptional repressor CytR</fullName>
    </submittedName>
</protein>
<dbReference type="RefSeq" id="WP_131726442.1">
    <property type="nucleotide sequence ID" value="NZ_CYUE01000023.1"/>
</dbReference>
<dbReference type="OrthoDB" id="8433438at2"/>
<dbReference type="Gene3D" id="1.10.260.40">
    <property type="entry name" value="lambda repressor-like DNA-binding domains"/>
    <property type="match status" value="1"/>
</dbReference>
<dbReference type="PANTHER" id="PTHR30146:SF109">
    <property type="entry name" value="HTH-TYPE TRANSCRIPTIONAL REGULATOR GALS"/>
    <property type="match status" value="1"/>
</dbReference>
<proteinExistence type="predicted"/>
<evidence type="ECO:0000313" key="5">
    <source>
        <dbReference type="EMBL" id="CUK27446.1"/>
    </source>
</evidence>
<feature type="domain" description="HTH lacI-type" evidence="4">
    <location>
        <begin position="8"/>
        <end position="62"/>
    </location>
</feature>
<dbReference type="InterPro" id="IPR028082">
    <property type="entry name" value="Peripla_BP_I"/>
</dbReference>
<evidence type="ECO:0000256" key="3">
    <source>
        <dbReference type="ARBA" id="ARBA00023163"/>
    </source>
</evidence>
<dbReference type="GO" id="GO:0000976">
    <property type="term" value="F:transcription cis-regulatory region binding"/>
    <property type="evidence" value="ECO:0007669"/>
    <property type="project" value="TreeGrafter"/>
</dbReference>
<dbReference type="GO" id="GO:0003700">
    <property type="term" value="F:DNA-binding transcription factor activity"/>
    <property type="evidence" value="ECO:0007669"/>
    <property type="project" value="TreeGrafter"/>
</dbReference>
<sequence>MVDVKRSSSMRQVAQAANMSIATVSRALRDPESVSKRALARVEEAAAAVGYTYNATAGDVLAGRSTVLGVIVPSVASTLFGPTLHALQDTAMEAQFSVMHAVTNWELGREERLLETMIKRRVHGLVMTGLSERAQDRVCDVVNEAGIRTVVIWEKPVDNGLSYVGIDNFAAARKATAFLIEQGHRRIGFIGGPGSVTPRSQHRCQGYGQALEDHDIAYDADIVLQRFPELANGREAMHHIMSVDDAPTAVFVASDILAIGALRAAHELKLSVPEDVSILGFDNLEITAFQQPPITTMNMPSSQIGTLAAQIALEEHGAPPRHYCLDSELVLRESVGRPRR</sequence>
<keyword evidence="3" id="KW-0804">Transcription</keyword>
<accession>A0A0P1IVD1</accession>
<gene>
    <name evidence="5" type="primary">cytR_4</name>
    <name evidence="5" type="ORF">TA5114_03274</name>
</gene>
<dbReference type="SUPFAM" id="SSF53822">
    <property type="entry name" value="Periplasmic binding protein-like I"/>
    <property type="match status" value="1"/>
</dbReference>
<dbReference type="Pfam" id="PF13377">
    <property type="entry name" value="Peripla_BP_3"/>
    <property type="match status" value="1"/>
</dbReference>
<keyword evidence="6" id="KW-1185">Reference proteome</keyword>
<name>A0A0P1IVD1_9RHOB</name>
<dbReference type="PANTHER" id="PTHR30146">
    <property type="entry name" value="LACI-RELATED TRANSCRIPTIONAL REPRESSOR"/>
    <property type="match status" value="1"/>
</dbReference>
<dbReference type="CDD" id="cd06267">
    <property type="entry name" value="PBP1_LacI_sugar_binding-like"/>
    <property type="match status" value="1"/>
</dbReference>
<dbReference type="SUPFAM" id="SSF47413">
    <property type="entry name" value="lambda repressor-like DNA-binding domains"/>
    <property type="match status" value="1"/>
</dbReference>
<keyword evidence="2" id="KW-0238">DNA-binding</keyword>